<sequence>MTKEALHNQSVLDFVLNHTGSIAAAIDFSFDAAISITDDLQVGNSYPLSGELLADSDILNYYISNNYKPATATLIDTDYGIGEMRILSTFIVR</sequence>
<dbReference type="RefSeq" id="WP_344849652.1">
    <property type="nucleotide sequence ID" value="NZ_BAABBY010000002.1"/>
</dbReference>
<organism evidence="1 2">
    <name type="scientific">Pedobacter jeongneungensis</name>
    <dbReference type="NCBI Taxonomy" id="947309"/>
    <lineage>
        <taxon>Bacteria</taxon>
        <taxon>Pseudomonadati</taxon>
        <taxon>Bacteroidota</taxon>
        <taxon>Sphingobacteriia</taxon>
        <taxon>Sphingobacteriales</taxon>
        <taxon>Sphingobacteriaceae</taxon>
        <taxon>Pedobacter</taxon>
    </lineage>
</organism>
<dbReference type="EMBL" id="BAABBY010000002">
    <property type="protein sequence ID" value="GAA4198672.1"/>
    <property type="molecule type" value="Genomic_DNA"/>
</dbReference>
<reference evidence="2" key="1">
    <citation type="journal article" date="2019" name="Int. J. Syst. Evol. Microbiol.">
        <title>The Global Catalogue of Microorganisms (GCM) 10K type strain sequencing project: providing services to taxonomists for standard genome sequencing and annotation.</title>
        <authorList>
            <consortium name="The Broad Institute Genomics Platform"/>
            <consortium name="The Broad Institute Genome Sequencing Center for Infectious Disease"/>
            <person name="Wu L."/>
            <person name="Ma J."/>
        </authorList>
    </citation>
    <scope>NUCLEOTIDE SEQUENCE [LARGE SCALE GENOMIC DNA]</scope>
    <source>
        <strain evidence="2">JCM 17626</strain>
    </source>
</reference>
<comment type="caution">
    <text evidence="1">The sequence shown here is derived from an EMBL/GenBank/DDBJ whole genome shotgun (WGS) entry which is preliminary data.</text>
</comment>
<gene>
    <name evidence="1" type="ORF">GCM10022289_07770</name>
</gene>
<evidence type="ECO:0000313" key="2">
    <source>
        <dbReference type="Proteomes" id="UP001501772"/>
    </source>
</evidence>
<proteinExistence type="predicted"/>
<protein>
    <submittedName>
        <fullName evidence="1">Uncharacterized protein</fullName>
    </submittedName>
</protein>
<accession>A0ABP8B704</accession>
<dbReference type="Proteomes" id="UP001501772">
    <property type="component" value="Unassembled WGS sequence"/>
</dbReference>
<evidence type="ECO:0000313" key="1">
    <source>
        <dbReference type="EMBL" id="GAA4198672.1"/>
    </source>
</evidence>
<keyword evidence="2" id="KW-1185">Reference proteome</keyword>
<name>A0ABP8B704_9SPHI</name>